<dbReference type="PROSITE" id="PS50862">
    <property type="entry name" value="AA_TRNA_LIGASE_II"/>
    <property type="match status" value="1"/>
</dbReference>
<sequence length="640" mass="72676">MRKLAGKASPQTVNKLIKEQLENISAGSQAEAEAQQEERKAAEAKKYDVKAWDIAIDDDSEFDGCYRTVNCNQLTAADVDKEIKIAGWVSTIRNHGGIAFVDLRDHYGVTQIVVTENMVEKLNKEVVISVSGIVLKRDADTVNPKLATGEIEVKALAVRILGMANNNLPFEIDSSTDTREDVRLKYRFLDLRNPKVHEKIIFRSKIIRFLRARMEEQGFMEIQTPILANSSPEGARDYLVPSRKHKGCFYALPQAPQQFKQMLMASGFDRYFQIAPCFRDEDARADRSPGEFYQLDFEMAFATQEDVFAVAEKVLYATFKEFSQLEVSKPPFRKITFEESMLKYGNDKPDLRNPLLITDLSDFFEDVDFAPFKGKIVRAIRVPGKAKMPKSFFEKMESFAKGIGMKGLGYITVNEDMSYKGPIDKFFTDEQKKALAVREGLQAEDILYFISDEKNVVAKYAGQIRTELANRLDLIDKSRFEFCYITDFPMFEFNEDLNKIDFTHNPFSMPQGEMKALLEMDPLEIKAYQYDIVVNGVELSSGAVRNHRPDVMVKAFEIAGYTEEDVKTKFGALYKAFQFGAPPHAGMAPGVDRMVMLLAGEENIREIIAFPLSPNGQDLLFNSPSTVEEVQLRDVHIKIR</sequence>
<feature type="binding site" evidence="7">
    <location>
        <begin position="590"/>
        <end position="593"/>
    </location>
    <ligand>
        <name>ATP</name>
        <dbReference type="ChEBI" id="CHEBI:30616"/>
    </ligand>
</feature>
<comment type="similarity">
    <text evidence="1 7">Belongs to the class-II aminoacyl-tRNA synthetase family. Type 1 subfamily.</text>
</comment>
<feature type="binding site" evidence="7">
    <location>
        <position position="233"/>
    </location>
    <ligand>
        <name>L-aspartate</name>
        <dbReference type="ChEBI" id="CHEBI:29991"/>
    </ligand>
</feature>
<dbReference type="InterPro" id="IPR004365">
    <property type="entry name" value="NA-bd_OB_tRNA"/>
</dbReference>
<comment type="caution">
    <text evidence="10">The sequence shown here is derived from an EMBL/GenBank/DDBJ whole genome shotgun (WGS) entry which is preliminary data.</text>
</comment>
<feature type="binding site" evidence="7">
    <location>
        <begin position="279"/>
        <end position="281"/>
    </location>
    <ligand>
        <name>ATP</name>
        <dbReference type="ChEBI" id="CHEBI:30616"/>
    </ligand>
</feature>
<dbReference type="AlphaFoldDB" id="A0A939II85"/>
<dbReference type="InterPro" id="IPR002312">
    <property type="entry name" value="Asp/Asn-tRNA-synth_IIb"/>
</dbReference>
<keyword evidence="5 7" id="KW-0648">Protein biosynthesis</keyword>
<dbReference type="GO" id="GO:0003676">
    <property type="term" value="F:nucleic acid binding"/>
    <property type="evidence" value="ECO:0007669"/>
    <property type="project" value="InterPro"/>
</dbReference>
<dbReference type="GO" id="GO:0006422">
    <property type="term" value="P:aspartyl-tRNA aminoacylation"/>
    <property type="evidence" value="ECO:0007669"/>
    <property type="project" value="UniProtKB-UniRule"/>
</dbReference>
<dbReference type="GO" id="GO:0016740">
    <property type="term" value="F:transferase activity"/>
    <property type="evidence" value="ECO:0007669"/>
    <property type="project" value="UniProtKB-ARBA"/>
</dbReference>
<protein>
    <recommendedName>
        <fullName evidence="7">Aspartate--tRNA(Asp/Asn) ligase</fullName>
        <ecNumber evidence="7">6.1.1.23</ecNumber>
    </recommendedName>
    <alternativeName>
        <fullName evidence="7">Aspartyl-tRNA synthetase</fullName>
        <shortName evidence="7">AspRS</shortName>
    </alternativeName>
    <alternativeName>
        <fullName evidence="7">Non-discriminating aspartyl-tRNA synthetase</fullName>
        <shortName evidence="7">ND-AspRS</shortName>
    </alternativeName>
</protein>
<evidence type="ECO:0000259" key="9">
    <source>
        <dbReference type="PROSITE" id="PS50862"/>
    </source>
</evidence>
<dbReference type="SUPFAM" id="SSF55681">
    <property type="entry name" value="Class II aaRS and biotin synthetases"/>
    <property type="match status" value="1"/>
</dbReference>
<evidence type="ECO:0000256" key="3">
    <source>
        <dbReference type="ARBA" id="ARBA00022741"/>
    </source>
</evidence>
<dbReference type="InterPro" id="IPR006195">
    <property type="entry name" value="aa-tRNA-synth_II"/>
</dbReference>
<accession>A0A939II85</accession>
<evidence type="ECO:0000256" key="4">
    <source>
        <dbReference type="ARBA" id="ARBA00022840"/>
    </source>
</evidence>
<dbReference type="Pfam" id="PF02938">
    <property type="entry name" value="GAD"/>
    <property type="match status" value="1"/>
</dbReference>
<feature type="site" description="Important for tRNA non-discrimination" evidence="7">
    <location>
        <position position="95"/>
    </location>
</feature>
<evidence type="ECO:0000313" key="11">
    <source>
        <dbReference type="Proteomes" id="UP000664545"/>
    </source>
</evidence>
<proteinExistence type="inferred from homology"/>
<feature type="binding site" evidence="7">
    <location>
        <position position="545"/>
    </location>
    <ligand>
        <name>L-aspartate</name>
        <dbReference type="ChEBI" id="CHEBI:29991"/>
    </ligand>
</feature>
<dbReference type="SUPFAM" id="SSF55261">
    <property type="entry name" value="GAD domain-like"/>
    <property type="match status" value="1"/>
</dbReference>
<feature type="region of interest" description="Aspartate" evidence="7">
    <location>
        <begin position="257"/>
        <end position="260"/>
    </location>
</feature>
<feature type="coiled-coil region" evidence="8">
    <location>
        <begin position="18"/>
        <end position="47"/>
    </location>
</feature>
<keyword evidence="2 7" id="KW-0436">Ligase</keyword>
<dbReference type="GO" id="GO:0005737">
    <property type="term" value="C:cytoplasm"/>
    <property type="evidence" value="ECO:0007669"/>
    <property type="project" value="UniProtKB-SubCell"/>
</dbReference>
<evidence type="ECO:0000313" key="10">
    <source>
        <dbReference type="EMBL" id="MBN7772811.1"/>
    </source>
</evidence>
<keyword evidence="11" id="KW-1185">Reference proteome</keyword>
<evidence type="ECO:0000256" key="6">
    <source>
        <dbReference type="ARBA" id="ARBA00023146"/>
    </source>
</evidence>
<evidence type="ECO:0000256" key="8">
    <source>
        <dbReference type="SAM" id="Coils"/>
    </source>
</evidence>
<dbReference type="InterPro" id="IPR012340">
    <property type="entry name" value="NA-bd_OB-fold"/>
</dbReference>
<dbReference type="InterPro" id="IPR047089">
    <property type="entry name" value="Asp-tRNA-ligase_1_N"/>
</dbReference>
<dbReference type="Gene3D" id="2.40.50.140">
    <property type="entry name" value="Nucleic acid-binding proteins"/>
    <property type="match status" value="1"/>
</dbReference>
<evidence type="ECO:0000256" key="5">
    <source>
        <dbReference type="ARBA" id="ARBA00022917"/>
    </source>
</evidence>
<name>A0A939II85_CLOAM</name>
<comment type="catalytic activity">
    <reaction evidence="7">
        <text>tRNA(Asx) + L-aspartate + ATP = L-aspartyl-tRNA(Asx) + AMP + diphosphate</text>
        <dbReference type="Rhea" id="RHEA:18349"/>
        <dbReference type="Rhea" id="RHEA-COMP:9710"/>
        <dbReference type="Rhea" id="RHEA-COMP:9711"/>
        <dbReference type="ChEBI" id="CHEBI:29991"/>
        <dbReference type="ChEBI" id="CHEBI:30616"/>
        <dbReference type="ChEBI" id="CHEBI:33019"/>
        <dbReference type="ChEBI" id="CHEBI:78442"/>
        <dbReference type="ChEBI" id="CHEBI:78516"/>
        <dbReference type="ChEBI" id="CHEBI:456215"/>
        <dbReference type="EC" id="6.1.1.23"/>
    </reaction>
</comment>
<dbReference type="GO" id="GO:0050560">
    <property type="term" value="F:aspartate-tRNA(Asn) ligase activity"/>
    <property type="evidence" value="ECO:0007669"/>
    <property type="project" value="UniProtKB-EC"/>
</dbReference>
<dbReference type="Proteomes" id="UP000664545">
    <property type="component" value="Unassembled WGS sequence"/>
</dbReference>
<dbReference type="CDD" id="cd04317">
    <property type="entry name" value="EcAspRS_like_N"/>
    <property type="match status" value="1"/>
</dbReference>
<gene>
    <name evidence="7 10" type="primary">aspS</name>
    <name evidence="10" type="ORF">JYB65_05490</name>
</gene>
<organism evidence="10 11">
    <name type="scientific">Clostridium aminobutyricum</name>
    <dbReference type="NCBI Taxonomy" id="33953"/>
    <lineage>
        <taxon>Bacteria</taxon>
        <taxon>Bacillati</taxon>
        <taxon>Bacillota</taxon>
        <taxon>Clostridia</taxon>
        <taxon>Eubacteriales</taxon>
        <taxon>Clostridiaceae</taxon>
        <taxon>Clostridium</taxon>
    </lineage>
</organism>
<dbReference type="SUPFAM" id="SSF50249">
    <property type="entry name" value="Nucleic acid-binding proteins"/>
    <property type="match status" value="1"/>
</dbReference>
<dbReference type="InterPro" id="IPR004364">
    <property type="entry name" value="Aa-tRNA-synt_II"/>
</dbReference>
<dbReference type="Pfam" id="PF00152">
    <property type="entry name" value="tRNA-synt_2"/>
    <property type="match status" value="1"/>
</dbReference>
<dbReference type="HAMAP" id="MF_00044">
    <property type="entry name" value="Asp_tRNA_synth_type1"/>
    <property type="match status" value="1"/>
</dbReference>
<dbReference type="InterPro" id="IPR045864">
    <property type="entry name" value="aa-tRNA-synth_II/BPL/LPL"/>
</dbReference>
<keyword evidence="6 7" id="KW-0030">Aminoacyl-tRNA synthetase</keyword>
<dbReference type="CDD" id="cd00777">
    <property type="entry name" value="AspRS_core"/>
    <property type="match status" value="1"/>
</dbReference>
<comment type="function">
    <text evidence="7">Aspartyl-tRNA synthetase with relaxed tRNA specificity since it is able to aspartylate not only its cognate tRNA(Asp) but also tRNA(Asn). Reaction proceeds in two steps: L-aspartate is first activated by ATP to form Asp-AMP and then transferred to the acceptor end of tRNA(Asp/Asn).</text>
</comment>
<dbReference type="GO" id="GO:0140096">
    <property type="term" value="F:catalytic activity, acting on a protein"/>
    <property type="evidence" value="ECO:0007669"/>
    <property type="project" value="UniProtKB-ARBA"/>
</dbReference>
<dbReference type="NCBIfam" id="NF001750">
    <property type="entry name" value="PRK00476.1"/>
    <property type="match status" value="1"/>
</dbReference>
<feature type="binding site" evidence="7">
    <location>
        <position position="279"/>
    </location>
    <ligand>
        <name>L-aspartate</name>
        <dbReference type="ChEBI" id="CHEBI:29991"/>
    </ligand>
</feature>
<keyword evidence="7" id="KW-0963">Cytoplasm</keyword>
<reference evidence="10" key="1">
    <citation type="submission" date="2021-02" db="EMBL/GenBank/DDBJ databases">
        <title>Abyssanaerobacter marinus gen.nov., sp., nov, anaerobic bacterium isolated from the Onnuri vent field of Indian Ocean and suggestion of Mogibacteriaceae fam. nov., and proposal of reclassification of ambiguous this family's genus member.</title>
        <authorList>
            <person name="Kim Y.J."/>
            <person name="Yang J.-A."/>
        </authorList>
    </citation>
    <scope>NUCLEOTIDE SEQUENCE</scope>
    <source>
        <strain evidence="10">DSM 2634</strain>
    </source>
</reference>
<feature type="domain" description="Aminoacyl-transfer RNA synthetases class-II family profile" evidence="9">
    <location>
        <begin position="203"/>
        <end position="611"/>
    </location>
</feature>
<evidence type="ECO:0000256" key="1">
    <source>
        <dbReference type="ARBA" id="ARBA00006303"/>
    </source>
</evidence>
<dbReference type="InterPro" id="IPR047090">
    <property type="entry name" value="AspRS_core"/>
</dbReference>
<dbReference type="GO" id="GO:0005524">
    <property type="term" value="F:ATP binding"/>
    <property type="evidence" value="ECO:0007669"/>
    <property type="project" value="UniProtKB-UniRule"/>
</dbReference>
<comment type="caution">
    <text evidence="7">Lacks conserved residue(s) required for the propagation of feature annotation.</text>
</comment>
<dbReference type="GO" id="GO:0004815">
    <property type="term" value="F:aspartate-tRNA ligase activity"/>
    <property type="evidence" value="ECO:0007669"/>
    <property type="project" value="UniProtKB-UniRule"/>
</dbReference>
<dbReference type="InterPro" id="IPR004115">
    <property type="entry name" value="GAD-like_sf"/>
</dbReference>
<dbReference type="Gene3D" id="3.30.930.10">
    <property type="entry name" value="Bira Bifunctional Protein, Domain 2"/>
    <property type="match status" value="1"/>
</dbReference>
<dbReference type="InterPro" id="IPR029351">
    <property type="entry name" value="GAD_dom"/>
</dbReference>
<dbReference type="EC" id="6.1.1.23" evidence="7"/>
<evidence type="ECO:0000256" key="2">
    <source>
        <dbReference type="ARBA" id="ARBA00022598"/>
    </source>
</evidence>
<comment type="subcellular location">
    <subcellularLocation>
        <location evidence="7">Cytoplasm</location>
    </subcellularLocation>
</comment>
<comment type="subunit">
    <text evidence="7">Homodimer.</text>
</comment>
<dbReference type="PRINTS" id="PR01042">
    <property type="entry name" value="TRNASYNTHASP"/>
</dbReference>
<keyword evidence="3 7" id="KW-0547">Nucleotide-binding</keyword>
<keyword evidence="4 7" id="KW-0067">ATP-binding</keyword>
<dbReference type="Pfam" id="PF01336">
    <property type="entry name" value="tRNA_anti-codon"/>
    <property type="match status" value="1"/>
</dbReference>
<feature type="binding site" evidence="7">
    <location>
        <position position="504"/>
    </location>
    <ligand>
        <name>L-aspartate</name>
        <dbReference type="ChEBI" id="CHEBI:29991"/>
    </ligand>
</feature>
<feature type="binding site" evidence="7">
    <location>
        <position position="538"/>
    </location>
    <ligand>
        <name>ATP</name>
        <dbReference type="ChEBI" id="CHEBI:30616"/>
    </ligand>
</feature>
<keyword evidence="8" id="KW-0175">Coiled coil</keyword>
<dbReference type="InterPro" id="IPR004524">
    <property type="entry name" value="Asp-tRNA-ligase_1"/>
</dbReference>
<evidence type="ECO:0000256" key="7">
    <source>
        <dbReference type="HAMAP-Rule" id="MF_00044"/>
    </source>
</evidence>
<dbReference type="PANTHER" id="PTHR22594">
    <property type="entry name" value="ASPARTYL/LYSYL-TRNA SYNTHETASE"/>
    <property type="match status" value="1"/>
</dbReference>
<dbReference type="PANTHER" id="PTHR22594:SF5">
    <property type="entry name" value="ASPARTATE--TRNA LIGASE, MITOCHONDRIAL"/>
    <property type="match status" value="1"/>
</dbReference>
<dbReference type="NCBIfam" id="TIGR00459">
    <property type="entry name" value="aspS_bact"/>
    <property type="match status" value="1"/>
</dbReference>
<dbReference type="EMBL" id="JAFJZZ010000001">
    <property type="protein sequence ID" value="MBN7772811.1"/>
    <property type="molecule type" value="Genomic_DNA"/>
</dbReference>
<dbReference type="Gene3D" id="3.30.1360.30">
    <property type="entry name" value="GAD-like domain"/>
    <property type="match status" value="1"/>
</dbReference>